<name>A0ACB7ZQE2_9AGAM</name>
<proteinExistence type="predicted"/>
<keyword evidence="2" id="KW-1185">Reference proteome</keyword>
<evidence type="ECO:0000313" key="2">
    <source>
        <dbReference type="Proteomes" id="UP000790377"/>
    </source>
</evidence>
<evidence type="ECO:0000313" key="1">
    <source>
        <dbReference type="EMBL" id="KAH7903336.1"/>
    </source>
</evidence>
<accession>A0ACB7ZQE2</accession>
<protein>
    <submittedName>
        <fullName evidence="1">Ribonuclease H-like domain-containing protein</fullName>
    </submittedName>
</protein>
<dbReference type="Proteomes" id="UP000790377">
    <property type="component" value="Unassembled WGS sequence"/>
</dbReference>
<organism evidence="1 2">
    <name type="scientific">Hygrophoropsis aurantiaca</name>
    <dbReference type="NCBI Taxonomy" id="72124"/>
    <lineage>
        <taxon>Eukaryota</taxon>
        <taxon>Fungi</taxon>
        <taxon>Dikarya</taxon>
        <taxon>Basidiomycota</taxon>
        <taxon>Agaricomycotina</taxon>
        <taxon>Agaricomycetes</taxon>
        <taxon>Agaricomycetidae</taxon>
        <taxon>Boletales</taxon>
        <taxon>Coniophorineae</taxon>
        <taxon>Hygrophoropsidaceae</taxon>
        <taxon>Hygrophoropsis</taxon>
    </lineage>
</organism>
<dbReference type="EMBL" id="MU269040">
    <property type="protein sequence ID" value="KAH7903336.1"/>
    <property type="molecule type" value="Genomic_DNA"/>
</dbReference>
<reference evidence="1" key="1">
    <citation type="journal article" date="2021" name="New Phytol.">
        <title>Evolutionary innovations through gain and loss of genes in the ectomycorrhizal Boletales.</title>
        <authorList>
            <person name="Wu G."/>
            <person name="Miyauchi S."/>
            <person name="Morin E."/>
            <person name="Kuo A."/>
            <person name="Drula E."/>
            <person name="Varga T."/>
            <person name="Kohler A."/>
            <person name="Feng B."/>
            <person name="Cao Y."/>
            <person name="Lipzen A."/>
            <person name="Daum C."/>
            <person name="Hundley H."/>
            <person name="Pangilinan J."/>
            <person name="Johnson J."/>
            <person name="Barry K."/>
            <person name="LaButti K."/>
            <person name="Ng V."/>
            <person name="Ahrendt S."/>
            <person name="Min B."/>
            <person name="Choi I.G."/>
            <person name="Park H."/>
            <person name="Plett J.M."/>
            <person name="Magnuson J."/>
            <person name="Spatafora J.W."/>
            <person name="Nagy L.G."/>
            <person name="Henrissat B."/>
            <person name="Grigoriev I.V."/>
            <person name="Yang Z.L."/>
            <person name="Xu J."/>
            <person name="Martin F.M."/>
        </authorList>
    </citation>
    <scope>NUCLEOTIDE SEQUENCE</scope>
    <source>
        <strain evidence="1">ATCC 28755</strain>
    </source>
</reference>
<comment type="caution">
    <text evidence="1">The sequence shown here is derived from an EMBL/GenBank/DDBJ whole genome shotgun (WGS) entry which is preliminary data.</text>
</comment>
<sequence length="212" mass="23459">MSKNDLSYNGSQGVFNRRFFLCPVLNNTAMEDLTTYCPDCSRLYALCCPDRDYTAQHGGTCHHYALVFTDGSCIGNGRDDAVAGMGVAIGLNGQEHQWAIPVDDSVDPGSPRTNQRAELLAAIEGLQKICCSNGDYYAKACEWRNNSCVIVVTDSEYVVKGITEYLPTWKENNWRTPQGKAKRPKNADLFLKLDKLVNVLEAKHRINIGSGT</sequence>
<gene>
    <name evidence="1" type="ORF">BJ138DRAFT_1120490</name>
</gene>